<reference evidence="2 3" key="1">
    <citation type="submission" date="2019-04" db="EMBL/GenBank/DDBJ databases">
        <title>An improved genome assembly and genetic linkage map for asparagus bean, Vigna unguiculata ssp. sesquipedialis.</title>
        <authorList>
            <person name="Xia Q."/>
            <person name="Zhang R."/>
            <person name="Dong Y."/>
        </authorList>
    </citation>
    <scope>NUCLEOTIDE SEQUENCE [LARGE SCALE GENOMIC DNA]</scope>
    <source>
        <tissue evidence="2">Leaf</tissue>
    </source>
</reference>
<accession>A0A4D6MS09</accession>
<proteinExistence type="predicted"/>
<evidence type="ECO:0000313" key="2">
    <source>
        <dbReference type="EMBL" id="QCE03402.1"/>
    </source>
</evidence>
<protein>
    <submittedName>
        <fullName evidence="2">Uncharacterized protein</fullName>
    </submittedName>
</protein>
<dbReference type="EMBL" id="CP039352">
    <property type="protein sequence ID" value="QCE03402.1"/>
    <property type="molecule type" value="Genomic_DNA"/>
</dbReference>
<name>A0A4D6MS09_VIGUN</name>
<dbReference type="Proteomes" id="UP000501690">
    <property type="component" value="Linkage Group LG8"/>
</dbReference>
<feature type="region of interest" description="Disordered" evidence="1">
    <location>
        <begin position="1"/>
        <end position="30"/>
    </location>
</feature>
<keyword evidence="3" id="KW-1185">Reference proteome</keyword>
<gene>
    <name evidence="2" type="ORF">DEO72_LG8g1426</name>
</gene>
<evidence type="ECO:0000313" key="3">
    <source>
        <dbReference type="Proteomes" id="UP000501690"/>
    </source>
</evidence>
<organism evidence="2 3">
    <name type="scientific">Vigna unguiculata</name>
    <name type="common">Cowpea</name>
    <dbReference type="NCBI Taxonomy" id="3917"/>
    <lineage>
        <taxon>Eukaryota</taxon>
        <taxon>Viridiplantae</taxon>
        <taxon>Streptophyta</taxon>
        <taxon>Embryophyta</taxon>
        <taxon>Tracheophyta</taxon>
        <taxon>Spermatophyta</taxon>
        <taxon>Magnoliopsida</taxon>
        <taxon>eudicotyledons</taxon>
        <taxon>Gunneridae</taxon>
        <taxon>Pentapetalae</taxon>
        <taxon>rosids</taxon>
        <taxon>fabids</taxon>
        <taxon>Fabales</taxon>
        <taxon>Fabaceae</taxon>
        <taxon>Papilionoideae</taxon>
        <taxon>50 kb inversion clade</taxon>
        <taxon>NPAAA clade</taxon>
        <taxon>indigoferoid/millettioid clade</taxon>
        <taxon>Phaseoleae</taxon>
        <taxon>Vigna</taxon>
    </lineage>
</organism>
<dbReference type="AlphaFoldDB" id="A0A4D6MS09"/>
<sequence>MNLPAHGTASPDPSKASWSVTNNTPSKEQHRFRLARPYSLPGETVPVRLAVFTHRQAPAMFQCSLFPRNRLAELNVPPGAPQCYYE</sequence>
<feature type="compositionally biased region" description="Polar residues" evidence="1">
    <location>
        <begin position="16"/>
        <end position="26"/>
    </location>
</feature>
<evidence type="ECO:0000256" key="1">
    <source>
        <dbReference type="SAM" id="MobiDB-lite"/>
    </source>
</evidence>